<dbReference type="InterPro" id="IPR000571">
    <property type="entry name" value="Znf_CCCH"/>
</dbReference>
<dbReference type="Gene3D" id="4.10.1000.10">
    <property type="entry name" value="Zinc finger, CCCH-type"/>
    <property type="match status" value="1"/>
</dbReference>
<evidence type="ECO:0000313" key="7">
    <source>
        <dbReference type="EMBL" id="CCX06570.1"/>
    </source>
</evidence>
<dbReference type="AlphaFoldDB" id="U4KYE4"/>
<organism evidence="7 8">
    <name type="scientific">Pyronema omphalodes (strain CBS 100304)</name>
    <name type="common">Pyronema confluens</name>
    <dbReference type="NCBI Taxonomy" id="1076935"/>
    <lineage>
        <taxon>Eukaryota</taxon>
        <taxon>Fungi</taxon>
        <taxon>Dikarya</taxon>
        <taxon>Ascomycota</taxon>
        <taxon>Pezizomycotina</taxon>
        <taxon>Pezizomycetes</taxon>
        <taxon>Pezizales</taxon>
        <taxon>Pyronemataceae</taxon>
        <taxon>Pyronema</taxon>
    </lineage>
</organism>
<sequence length="208" mass="24277">MRSDKSDQSDQLTTSCRPNNWGEDLLPGLEDVAWGEDFTPEKIDWDDEPPEPESSWTIPLALDRMGLLDIPEWARNVDGTCSYNWAIQFQRADDDPSKIETSTTRNPDGSLKEEISKEEISKKESSKEICKHFAKKGKCKFGDKCRFSHEIVEEPPQDWELICRIRREAMEDKNGIPTKRCQFYDMAMCRRKYSCPNRHIDDDYDGWE</sequence>
<feature type="region of interest" description="Disordered" evidence="5">
    <location>
        <begin position="1"/>
        <end position="27"/>
    </location>
</feature>
<dbReference type="PROSITE" id="PS50103">
    <property type="entry name" value="ZF_C3H1"/>
    <property type="match status" value="2"/>
</dbReference>
<name>U4KYE4_PYROM</name>
<proteinExistence type="predicted"/>
<dbReference type="InterPro" id="IPR041367">
    <property type="entry name" value="Znf-CCCH_4"/>
</dbReference>
<dbReference type="Proteomes" id="UP000018144">
    <property type="component" value="Unassembled WGS sequence"/>
</dbReference>
<dbReference type="SUPFAM" id="SSF90229">
    <property type="entry name" value="CCCH zinc finger"/>
    <property type="match status" value="1"/>
</dbReference>
<feature type="zinc finger region" description="C3H1-type" evidence="4">
    <location>
        <begin position="124"/>
        <end position="152"/>
    </location>
</feature>
<dbReference type="OrthoDB" id="411372at2759"/>
<dbReference type="EMBL" id="HF935298">
    <property type="protein sequence ID" value="CCX06570.1"/>
    <property type="molecule type" value="Genomic_DNA"/>
</dbReference>
<evidence type="ECO:0000256" key="1">
    <source>
        <dbReference type="ARBA" id="ARBA00022723"/>
    </source>
</evidence>
<evidence type="ECO:0000313" key="8">
    <source>
        <dbReference type="Proteomes" id="UP000018144"/>
    </source>
</evidence>
<dbReference type="SMART" id="SM00356">
    <property type="entry name" value="ZnF_C3H1"/>
    <property type="match status" value="2"/>
</dbReference>
<protein>
    <recommendedName>
        <fullName evidence="6">C3H1-type domain-containing protein</fullName>
    </recommendedName>
</protein>
<evidence type="ECO:0000256" key="5">
    <source>
        <dbReference type="SAM" id="MobiDB-lite"/>
    </source>
</evidence>
<evidence type="ECO:0000256" key="3">
    <source>
        <dbReference type="ARBA" id="ARBA00022833"/>
    </source>
</evidence>
<feature type="domain" description="C3H1-type" evidence="6">
    <location>
        <begin position="175"/>
        <end position="202"/>
    </location>
</feature>
<feature type="zinc finger region" description="C3H1-type" evidence="4">
    <location>
        <begin position="175"/>
        <end position="202"/>
    </location>
</feature>
<evidence type="ECO:0000259" key="6">
    <source>
        <dbReference type="PROSITE" id="PS50103"/>
    </source>
</evidence>
<dbReference type="InterPro" id="IPR036855">
    <property type="entry name" value="Znf_CCCH_sf"/>
</dbReference>
<gene>
    <name evidence="7" type="ORF">PCON_06157</name>
</gene>
<keyword evidence="8" id="KW-1185">Reference proteome</keyword>
<feature type="domain" description="C3H1-type" evidence="6">
    <location>
        <begin position="124"/>
        <end position="152"/>
    </location>
</feature>
<evidence type="ECO:0000256" key="4">
    <source>
        <dbReference type="PROSITE-ProRule" id="PRU00723"/>
    </source>
</evidence>
<dbReference type="Pfam" id="PF18044">
    <property type="entry name" value="zf-CCCH_4"/>
    <property type="match status" value="1"/>
</dbReference>
<reference evidence="7 8" key="1">
    <citation type="journal article" date="2013" name="PLoS Genet.">
        <title>The genome and development-dependent transcriptomes of Pyronema confluens: a window into fungal evolution.</title>
        <authorList>
            <person name="Traeger S."/>
            <person name="Altegoer F."/>
            <person name="Freitag M."/>
            <person name="Gabaldon T."/>
            <person name="Kempken F."/>
            <person name="Kumar A."/>
            <person name="Marcet-Houben M."/>
            <person name="Poggeler S."/>
            <person name="Stajich J.E."/>
            <person name="Nowrousian M."/>
        </authorList>
    </citation>
    <scope>NUCLEOTIDE SEQUENCE [LARGE SCALE GENOMIC DNA]</scope>
    <source>
        <strain evidence="8">CBS 100304</strain>
        <tissue evidence="7">Vegetative mycelium</tissue>
    </source>
</reference>
<keyword evidence="3 4" id="KW-0862">Zinc</keyword>
<accession>U4KYE4</accession>
<feature type="compositionally biased region" description="Polar residues" evidence="5">
    <location>
        <begin position="9"/>
        <end position="18"/>
    </location>
</feature>
<keyword evidence="2 4" id="KW-0863">Zinc-finger</keyword>
<dbReference type="GO" id="GO:0008270">
    <property type="term" value="F:zinc ion binding"/>
    <property type="evidence" value="ECO:0007669"/>
    <property type="project" value="UniProtKB-KW"/>
</dbReference>
<evidence type="ECO:0000256" key="2">
    <source>
        <dbReference type="ARBA" id="ARBA00022771"/>
    </source>
</evidence>
<keyword evidence="1 4" id="KW-0479">Metal-binding</keyword>